<evidence type="ECO:0000313" key="3">
    <source>
        <dbReference type="EMBL" id="ORA74202.1"/>
    </source>
</evidence>
<name>A0A1X0DPV9_MYCHE</name>
<comment type="caution">
    <text evidence="3">The sequence shown here is derived from an EMBL/GenBank/DDBJ whole genome shotgun (WGS) entry which is preliminary data.</text>
</comment>
<feature type="compositionally biased region" description="Polar residues" evidence="1">
    <location>
        <begin position="8"/>
        <end position="24"/>
    </location>
</feature>
<reference evidence="3 4" key="1">
    <citation type="submission" date="2017-02" db="EMBL/GenBank/DDBJ databases">
        <title>The new phylogeny of genus Mycobacterium.</title>
        <authorList>
            <person name="Tortoli E."/>
            <person name="Trovato A."/>
            <person name="Cirillo D.M."/>
        </authorList>
    </citation>
    <scope>NUCLEOTIDE SEQUENCE [LARGE SCALE GENOMIC DNA]</scope>
    <source>
        <strain evidence="3 4">DSM 44471</strain>
    </source>
</reference>
<dbReference type="RefSeq" id="WP_158084871.1">
    <property type="nucleotide sequence ID" value="NZ_AP022615.1"/>
</dbReference>
<dbReference type="STRING" id="53376.BST25_10405"/>
<dbReference type="AlphaFoldDB" id="A0A1X0DPV9"/>
<dbReference type="EMBL" id="MVHR01000012">
    <property type="protein sequence ID" value="ORA74202.1"/>
    <property type="molecule type" value="Genomic_DNA"/>
</dbReference>
<protein>
    <recommendedName>
        <fullName evidence="2">Ribbon-helix-helix protein CopG domain-containing protein</fullName>
    </recommendedName>
</protein>
<dbReference type="InterPro" id="IPR002145">
    <property type="entry name" value="CopG"/>
</dbReference>
<dbReference type="InterPro" id="IPR010985">
    <property type="entry name" value="Ribbon_hlx_hlx"/>
</dbReference>
<gene>
    <name evidence="3" type="ORF">BST25_10405</name>
</gene>
<dbReference type="Proteomes" id="UP000192566">
    <property type="component" value="Unassembled WGS sequence"/>
</dbReference>
<dbReference type="GO" id="GO:0006355">
    <property type="term" value="P:regulation of DNA-templated transcription"/>
    <property type="evidence" value="ECO:0007669"/>
    <property type="project" value="InterPro"/>
</dbReference>
<keyword evidence="4" id="KW-1185">Reference proteome</keyword>
<dbReference type="SUPFAM" id="SSF47598">
    <property type="entry name" value="Ribbon-helix-helix"/>
    <property type="match status" value="1"/>
</dbReference>
<feature type="domain" description="Ribbon-helix-helix protein CopG" evidence="2">
    <location>
        <begin position="26"/>
        <end position="62"/>
    </location>
</feature>
<evidence type="ECO:0000313" key="4">
    <source>
        <dbReference type="Proteomes" id="UP000192566"/>
    </source>
</evidence>
<sequence length="88" mass="9562">MLEAVDSSEYTTASATQPNREKAQTLTVRLTDDEMTRLRAAAAERGLPVSAVVRTAIAHELAPQHDDGTRALITALHDHNLTIVRTAK</sequence>
<dbReference type="Pfam" id="PF01402">
    <property type="entry name" value="RHH_1"/>
    <property type="match status" value="1"/>
</dbReference>
<organism evidence="3 4">
    <name type="scientific">Mycobacterium heidelbergense</name>
    <dbReference type="NCBI Taxonomy" id="53376"/>
    <lineage>
        <taxon>Bacteria</taxon>
        <taxon>Bacillati</taxon>
        <taxon>Actinomycetota</taxon>
        <taxon>Actinomycetes</taxon>
        <taxon>Mycobacteriales</taxon>
        <taxon>Mycobacteriaceae</taxon>
        <taxon>Mycobacterium</taxon>
        <taxon>Mycobacterium simiae complex</taxon>
    </lineage>
</organism>
<dbReference type="OrthoDB" id="4733342at2"/>
<accession>A0A1X0DPV9</accession>
<evidence type="ECO:0000259" key="2">
    <source>
        <dbReference type="Pfam" id="PF01402"/>
    </source>
</evidence>
<proteinExistence type="predicted"/>
<feature type="region of interest" description="Disordered" evidence="1">
    <location>
        <begin position="1"/>
        <end position="24"/>
    </location>
</feature>
<evidence type="ECO:0000256" key="1">
    <source>
        <dbReference type="SAM" id="MobiDB-lite"/>
    </source>
</evidence>